<accession>I8UG82</accession>
<dbReference type="OrthoDB" id="886754at2"/>
<evidence type="ECO:0000313" key="2">
    <source>
        <dbReference type="Proteomes" id="UP000004080"/>
    </source>
</evidence>
<dbReference type="RefSeq" id="WP_007201842.1">
    <property type="nucleotide sequence ID" value="NZ_AKKV01000024.1"/>
</dbReference>
<dbReference type="AlphaFoldDB" id="I8UG82"/>
<keyword evidence="2" id="KW-1185">Reference proteome</keyword>
<protein>
    <submittedName>
        <fullName evidence="1">HK97 gp10 family phage protein</fullName>
    </submittedName>
</protein>
<dbReference type="NCBIfam" id="TIGR01725">
    <property type="entry name" value="phge_HK97_gp10"/>
    <property type="match status" value="1"/>
</dbReference>
<comment type="caution">
    <text evidence="1">The sequence shown here is derived from an EMBL/GenBank/DDBJ whole genome shotgun (WGS) entry which is preliminary data.</text>
</comment>
<dbReference type="eggNOG" id="ENOG5033I6C">
    <property type="taxonomic scope" value="Bacteria"/>
</dbReference>
<sequence>MGLDVDTNSVTSELQRLARANRNVETKAMKTVAQKVADQLSVNTPLGRYNDAHLREHIVVGTPKDGEIQVGYDKEVSWRVHFAELGTIKQRPQNFVQRTAESMQQDIISMLEEEIRRGLGL</sequence>
<organism evidence="1 2">
    <name type="scientific">Fictibacillus macauensis ZFHKF-1</name>
    <dbReference type="NCBI Taxonomy" id="1196324"/>
    <lineage>
        <taxon>Bacteria</taxon>
        <taxon>Bacillati</taxon>
        <taxon>Bacillota</taxon>
        <taxon>Bacilli</taxon>
        <taxon>Bacillales</taxon>
        <taxon>Fictibacillaceae</taxon>
        <taxon>Fictibacillus</taxon>
    </lineage>
</organism>
<evidence type="ECO:0000313" key="1">
    <source>
        <dbReference type="EMBL" id="EIT85910.1"/>
    </source>
</evidence>
<dbReference type="PATRIC" id="fig|1196324.3.peg.1791"/>
<name>I8UG82_9BACL</name>
<reference evidence="1 2" key="1">
    <citation type="journal article" date="2012" name="J. Bacteriol.">
        <title>Genome of Bacillus macauensis ZFHKF-1, a Long-Chain-Forming Bacterium.</title>
        <authorList>
            <person name="Cai L."/>
            <person name="Zhang T."/>
        </authorList>
    </citation>
    <scope>NUCLEOTIDE SEQUENCE [LARGE SCALE GENOMIC DNA]</scope>
    <source>
        <strain evidence="1 2">ZFHKF-1</strain>
    </source>
</reference>
<dbReference type="EMBL" id="AKKV01000024">
    <property type="protein sequence ID" value="EIT85910.1"/>
    <property type="molecule type" value="Genomic_DNA"/>
</dbReference>
<dbReference type="Proteomes" id="UP000004080">
    <property type="component" value="Unassembled WGS sequence"/>
</dbReference>
<dbReference type="STRING" id="1196324.A374_08744"/>
<gene>
    <name evidence="1" type="ORF">A374_08744</name>
</gene>
<proteinExistence type="predicted"/>
<dbReference type="InterPro" id="IPR010064">
    <property type="entry name" value="HK97-gp10_tail"/>
</dbReference>